<keyword evidence="3" id="KW-1185">Reference proteome</keyword>
<dbReference type="Pfam" id="PF13374">
    <property type="entry name" value="TPR_10"/>
    <property type="match status" value="1"/>
</dbReference>
<organism evidence="2 3">
    <name type="scientific">Exophiala mesophila</name>
    <name type="common">Black yeast-like fungus</name>
    <dbReference type="NCBI Taxonomy" id="212818"/>
    <lineage>
        <taxon>Eukaryota</taxon>
        <taxon>Fungi</taxon>
        <taxon>Dikarya</taxon>
        <taxon>Ascomycota</taxon>
        <taxon>Pezizomycotina</taxon>
        <taxon>Eurotiomycetes</taxon>
        <taxon>Chaetothyriomycetidae</taxon>
        <taxon>Chaetothyriales</taxon>
        <taxon>Herpotrichiellaceae</taxon>
        <taxon>Exophiala</taxon>
    </lineage>
</organism>
<evidence type="ECO:0000313" key="3">
    <source>
        <dbReference type="Proteomes" id="UP000054302"/>
    </source>
</evidence>
<dbReference type="Proteomes" id="UP000054302">
    <property type="component" value="Unassembled WGS sequence"/>
</dbReference>
<dbReference type="SMART" id="SM00028">
    <property type="entry name" value="TPR"/>
    <property type="match status" value="6"/>
</dbReference>
<accession>A0A0D1ZDH7</accession>
<dbReference type="STRING" id="212818.A0A0D1ZDH7"/>
<protein>
    <recommendedName>
        <fullName evidence="1">NB-ARC domain-containing protein</fullName>
    </recommendedName>
</protein>
<gene>
    <name evidence="2" type="ORF">PV10_04034</name>
</gene>
<evidence type="ECO:0000259" key="1">
    <source>
        <dbReference type="Pfam" id="PF00931"/>
    </source>
</evidence>
<reference evidence="2 3" key="1">
    <citation type="submission" date="2015-01" db="EMBL/GenBank/DDBJ databases">
        <title>The Genome Sequence of Exophiala mesophila CBS40295.</title>
        <authorList>
            <consortium name="The Broad Institute Genomics Platform"/>
            <person name="Cuomo C."/>
            <person name="de Hoog S."/>
            <person name="Gorbushina A."/>
            <person name="Stielow B."/>
            <person name="Teixiera M."/>
            <person name="Abouelleil A."/>
            <person name="Chapman S.B."/>
            <person name="Priest M."/>
            <person name="Young S.K."/>
            <person name="Wortman J."/>
            <person name="Nusbaum C."/>
            <person name="Birren B."/>
        </authorList>
    </citation>
    <scope>NUCLEOTIDE SEQUENCE [LARGE SCALE GENOMIC DNA]</scope>
    <source>
        <strain evidence="2 3">CBS 40295</strain>
    </source>
</reference>
<dbReference type="EMBL" id="KN847522">
    <property type="protein sequence ID" value="KIV92767.1"/>
    <property type="molecule type" value="Genomic_DNA"/>
</dbReference>
<dbReference type="AlphaFoldDB" id="A0A0D1ZDH7"/>
<dbReference type="GeneID" id="27321879"/>
<dbReference type="Gene3D" id="1.25.40.10">
    <property type="entry name" value="Tetratricopeptide repeat domain"/>
    <property type="match status" value="2"/>
</dbReference>
<dbReference type="RefSeq" id="XP_016224341.1">
    <property type="nucleotide sequence ID" value="XM_016368553.1"/>
</dbReference>
<evidence type="ECO:0000313" key="2">
    <source>
        <dbReference type="EMBL" id="KIV92767.1"/>
    </source>
</evidence>
<dbReference type="InterPro" id="IPR002182">
    <property type="entry name" value="NB-ARC"/>
</dbReference>
<dbReference type="Pfam" id="PF13424">
    <property type="entry name" value="TPR_12"/>
    <property type="match status" value="1"/>
</dbReference>
<dbReference type="Gene3D" id="3.40.50.300">
    <property type="entry name" value="P-loop containing nucleotide triphosphate hydrolases"/>
    <property type="match status" value="1"/>
</dbReference>
<sequence>MSGRVTNTYGLKAAMKEDEWDIDFDDSREFLIEAWKNANELHDLTKTDREQSNDFTSHQVFSDWVYKARENAKKSGSALRSNMLLVIVQFVRWLWNFEMLIQELVVENHDSKDDVVEVKTIDTSALWRLAYLNVKLSVDSPSKLSKTHRWMNELRRNLELLVNAVRSSMELNTNADNSIRIEIMGVVEPLIALLRHSILYLQRNYDETDFSANYSSSMDPRIRETSEALNMTIKHLREVTNNSRVNHVQESSYAAEVGVLRQRVEQMDGSEKAIFPLELLPPFRTDHFTGRDKDIEKIHAWLGVRENPPIRTYTIYGRRGIGKTQIALEYAKRYKKDYDAIFWIQSETKAALRQSFTDVALALELEGADNNTTFDENLMRVLRWLRHTQKRWLLIYDNAEREQQLKGYWPSGGHGAMLLTSRSFHNFFEDENRHGETVQLFTDQERRNLLLALLGDEWVGRHLDPEDMMHEIEEAAIAALMKKTGGLPIAIRHAATQIRDPEINETGTVRAYMELFNMSFHTLPPRQTTIRDPLIQSLDTVWNIAFKNLETPAKNILSGISLLAPDSLLLDLFLPSDQRMLTDKLGFCRTSGVSANTTVPGPSIQTVVNPSSRLSEALDELQRKGLIKRTGRQISMHRTVQEAVNYQGKEELTQFYDAMVCLLYDAFPKQQDGRPLTEAWYWCRIWIQHVVTLAYKYRLYASNRPADEFPLKGMASAPYFVRLLANAAWYLFEIADYDEALTLINIARNAAQDKDSLTYAHLLNTEGTTYYEQNILGKARDALEGALAIRTRLLPEGDMEIANTLSNLGNIEMAEGNLDAAMEYVEKARHIREAIGDNAAMMLAISYMQVGRIHYLREEYTEAYSKYQKCEGVLNKKVGSNKSFMAHLYYAYGNLEFAQGDVVSAAKSFELTRQISKDFNPMHPLTAAACYKIACCEFEQDHHKKAISFLNKAQDIAEVNSGGVIDGTIARITWKRAEVMLDDPLGDRTAGNNIMTDIQWQQKEIAERMQVDLRGLDAMEDREKSFDLLVTGYFR</sequence>
<dbReference type="InterPro" id="IPR011990">
    <property type="entry name" value="TPR-like_helical_dom_sf"/>
</dbReference>
<dbReference type="PANTHER" id="PTHR35205:SF1">
    <property type="entry name" value="ZU5 DOMAIN-CONTAINING PROTEIN"/>
    <property type="match status" value="1"/>
</dbReference>
<dbReference type="PANTHER" id="PTHR35205">
    <property type="entry name" value="NB-ARC AND TPR DOMAIN PROTEIN"/>
    <property type="match status" value="1"/>
</dbReference>
<dbReference type="OrthoDB" id="4120936at2759"/>
<proteinExistence type="predicted"/>
<feature type="domain" description="NB-ARC" evidence="1">
    <location>
        <begin position="292"/>
        <end position="424"/>
    </location>
</feature>
<dbReference type="GO" id="GO:0043531">
    <property type="term" value="F:ADP binding"/>
    <property type="evidence" value="ECO:0007669"/>
    <property type="project" value="InterPro"/>
</dbReference>
<dbReference type="Pfam" id="PF00931">
    <property type="entry name" value="NB-ARC"/>
    <property type="match status" value="1"/>
</dbReference>
<dbReference type="SUPFAM" id="SSF48452">
    <property type="entry name" value="TPR-like"/>
    <property type="match status" value="1"/>
</dbReference>
<dbReference type="VEuPathDB" id="FungiDB:PV10_04034"/>
<dbReference type="SUPFAM" id="SSF52540">
    <property type="entry name" value="P-loop containing nucleoside triphosphate hydrolases"/>
    <property type="match status" value="1"/>
</dbReference>
<dbReference type="InterPro" id="IPR027417">
    <property type="entry name" value="P-loop_NTPase"/>
</dbReference>
<dbReference type="InterPro" id="IPR019734">
    <property type="entry name" value="TPR_rpt"/>
</dbReference>
<name>A0A0D1ZDH7_EXOME</name>